<dbReference type="AlphaFoldDB" id="A0A0H3AX44"/>
<gene>
    <name evidence="1" type="ordered locus">A1G_04010</name>
</gene>
<dbReference type="Proteomes" id="UP000006832">
    <property type="component" value="Chromosome"/>
</dbReference>
<evidence type="ECO:0000313" key="2">
    <source>
        <dbReference type="Proteomes" id="UP000006832"/>
    </source>
</evidence>
<dbReference type="EMBL" id="CP000848">
    <property type="protein sequence ID" value="ABV76316.1"/>
    <property type="molecule type" value="Genomic_DNA"/>
</dbReference>
<sequence>MLRLNQFIDGLTSKLCKPEANCSLEGYEVDFILQNNYAFEVKIASSIQKNHLEGLLEFSKDSDFKLHIWTFSIELSIIKLID</sequence>
<accession>A0A0H3AX44</accession>
<proteinExistence type="predicted"/>
<protein>
    <submittedName>
        <fullName evidence="1">Uncharacterized protein</fullName>
    </submittedName>
</protein>
<dbReference type="RefSeq" id="WP_012150893.1">
    <property type="nucleotide sequence ID" value="NC_009882.1"/>
</dbReference>
<organism evidence="1 2">
    <name type="scientific">Rickettsia rickettsii (strain Sheila Smith)</name>
    <dbReference type="NCBI Taxonomy" id="392021"/>
    <lineage>
        <taxon>Bacteria</taxon>
        <taxon>Pseudomonadati</taxon>
        <taxon>Pseudomonadota</taxon>
        <taxon>Alphaproteobacteria</taxon>
        <taxon>Rickettsiales</taxon>
        <taxon>Rickettsiaceae</taxon>
        <taxon>Rickettsieae</taxon>
        <taxon>Rickettsia</taxon>
        <taxon>spotted fever group</taxon>
    </lineage>
</organism>
<evidence type="ECO:0000313" key="1">
    <source>
        <dbReference type="EMBL" id="ABV76316.1"/>
    </source>
</evidence>
<reference evidence="2" key="1">
    <citation type="submission" date="2007-09" db="EMBL/GenBank/DDBJ databases">
        <title>Complete genome sequence of Rickettsia rickettsii.</title>
        <authorList>
            <person name="Madan A."/>
            <person name="Fahey J."/>
            <person name="Helton E."/>
            <person name="Ketteman M."/>
            <person name="Madan A."/>
            <person name="Rodrigues S."/>
            <person name="Sanchez A."/>
            <person name="Dasch G."/>
            <person name="Eremeeva M."/>
        </authorList>
    </citation>
    <scope>NUCLEOTIDE SEQUENCE [LARGE SCALE GENOMIC DNA]</scope>
    <source>
        <strain evidence="2">Sheila Smith</strain>
    </source>
</reference>
<dbReference type="GeneID" id="79937434"/>
<name>A0A0H3AX44_RICRS</name>
<dbReference type="HOGENOM" id="CLU_2556122_0_0_5"/>
<dbReference type="KEGG" id="rri:A1G_04010"/>